<dbReference type="InterPro" id="IPR006130">
    <property type="entry name" value="Asp/Orn_carbamoylTrfase"/>
</dbReference>
<dbReference type="InterPro" id="IPR006132">
    <property type="entry name" value="Asp/Orn_carbamoyltranf_P-bd"/>
</dbReference>
<evidence type="ECO:0000256" key="5">
    <source>
        <dbReference type="SAM" id="MobiDB-lite"/>
    </source>
</evidence>
<evidence type="ECO:0000313" key="9">
    <source>
        <dbReference type="Proteomes" id="UP001215598"/>
    </source>
</evidence>
<feature type="domain" description="Aspartate/ornithine carbamoyltransferase Asp/Orn-binding" evidence="6">
    <location>
        <begin position="195"/>
        <end position="347"/>
    </location>
</feature>
<evidence type="ECO:0000256" key="4">
    <source>
        <dbReference type="RuleBase" id="RU003634"/>
    </source>
</evidence>
<keyword evidence="9" id="KW-1185">Reference proteome</keyword>
<dbReference type="GO" id="GO:0019240">
    <property type="term" value="P:citrulline biosynthetic process"/>
    <property type="evidence" value="ECO:0007669"/>
    <property type="project" value="TreeGrafter"/>
</dbReference>
<dbReference type="Pfam" id="PF02729">
    <property type="entry name" value="OTCace_N"/>
    <property type="match status" value="1"/>
</dbReference>
<dbReference type="GO" id="GO:0004585">
    <property type="term" value="F:ornithine carbamoyltransferase activity"/>
    <property type="evidence" value="ECO:0007669"/>
    <property type="project" value="UniProtKB-EC"/>
</dbReference>
<dbReference type="PRINTS" id="PR00102">
    <property type="entry name" value="OTCASE"/>
</dbReference>
<reference evidence="8" key="1">
    <citation type="submission" date="2023-03" db="EMBL/GenBank/DDBJ databases">
        <title>Massive genome expansion in bonnet fungi (Mycena s.s.) driven by repeated elements and novel gene families across ecological guilds.</title>
        <authorList>
            <consortium name="Lawrence Berkeley National Laboratory"/>
            <person name="Harder C.B."/>
            <person name="Miyauchi S."/>
            <person name="Viragh M."/>
            <person name="Kuo A."/>
            <person name="Thoen E."/>
            <person name="Andreopoulos B."/>
            <person name="Lu D."/>
            <person name="Skrede I."/>
            <person name="Drula E."/>
            <person name="Henrissat B."/>
            <person name="Morin E."/>
            <person name="Kohler A."/>
            <person name="Barry K."/>
            <person name="LaButti K."/>
            <person name="Morin E."/>
            <person name="Salamov A."/>
            <person name="Lipzen A."/>
            <person name="Mereny Z."/>
            <person name="Hegedus B."/>
            <person name="Baldrian P."/>
            <person name="Stursova M."/>
            <person name="Weitz H."/>
            <person name="Taylor A."/>
            <person name="Grigoriev I.V."/>
            <person name="Nagy L.G."/>
            <person name="Martin F."/>
            <person name="Kauserud H."/>
        </authorList>
    </citation>
    <scope>NUCLEOTIDE SEQUENCE</scope>
    <source>
        <strain evidence="8">CBHHK182m</strain>
    </source>
</reference>
<dbReference type="InterPro" id="IPR006131">
    <property type="entry name" value="Asp_carbamoyltransf_Asp/Orn-bd"/>
</dbReference>
<name>A0AAD7NZ11_9AGAR</name>
<evidence type="ECO:0000256" key="1">
    <source>
        <dbReference type="ARBA" id="ARBA00007805"/>
    </source>
</evidence>
<dbReference type="Pfam" id="PF00185">
    <property type="entry name" value="OTCace"/>
    <property type="match status" value="1"/>
</dbReference>
<feature type="region of interest" description="Disordered" evidence="5">
    <location>
        <begin position="167"/>
        <end position="187"/>
    </location>
</feature>
<protein>
    <recommendedName>
        <fullName evidence="2">ornithine carbamoyltransferase</fullName>
        <ecNumber evidence="2">2.1.3.3</ecNumber>
    </recommendedName>
</protein>
<dbReference type="Proteomes" id="UP001215598">
    <property type="component" value="Unassembled WGS sequence"/>
</dbReference>
<dbReference type="GO" id="GO:0005739">
    <property type="term" value="C:mitochondrion"/>
    <property type="evidence" value="ECO:0007669"/>
    <property type="project" value="TreeGrafter"/>
</dbReference>
<keyword evidence="3 4" id="KW-0808">Transferase</keyword>
<dbReference type="EMBL" id="JARKIB010000004">
    <property type="protein sequence ID" value="KAJ7780959.1"/>
    <property type="molecule type" value="Genomic_DNA"/>
</dbReference>
<organism evidence="8 9">
    <name type="scientific">Mycena metata</name>
    <dbReference type="NCBI Taxonomy" id="1033252"/>
    <lineage>
        <taxon>Eukaryota</taxon>
        <taxon>Fungi</taxon>
        <taxon>Dikarya</taxon>
        <taxon>Basidiomycota</taxon>
        <taxon>Agaricomycotina</taxon>
        <taxon>Agaricomycetes</taxon>
        <taxon>Agaricomycetidae</taxon>
        <taxon>Agaricales</taxon>
        <taxon>Marasmiineae</taxon>
        <taxon>Mycenaceae</taxon>
        <taxon>Mycena</taxon>
    </lineage>
</organism>
<dbReference type="NCBIfam" id="TIGR00658">
    <property type="entry name" value="orni_carb_tr"/>
    <property type="match status" value="1"/>
</dbReference>
<dbReference type="PANTHER" id="PTHR45753">
    <property type="entry name" value="ORNITHINE CARBAMOYLTRANSFERASE, MITOCHONDRIAL"/>
    <property type="match status" value="1"/>
</dbReference>
<dbReference type="Gene3D" id="3.40.50.1370">
    <property type="entry name" value="Aspartate/ornithine carbamoyltransferase"/>
    <property type="match status" value="2"/>
</dbReference>
<dbReference type="EC" id="2.1.3.3" evidence="2"/>
<dbReference type="GO" id="GO:0042450">
    <property type="term" value="P:L-arginine biosynthetic process via ornithine"/>
    <property type="evidence" value="ECO:0007669"/>
    <property type="project" value="TreeGrafter"/>
</dbReference>
<proteinExistence type="inferred from homology"/>
<dbReference type="SUPFAM" id="SSF53671">
    <property type="entry name" value="Aspartate/ornithine carbamoyltransferase"/>
    <property type="match status" value="1"/>
</dbReference>
<evidence type="ECO:0000259" key="6">
    <source>
        <dbReference type="Pfam" id="PF00185"/>
    </source>
</evidence>
<dbReference type="InterPro" id="IPR002292">
    <property type="entry name" value="Orn/put_carbamltrans"/>
</dbReference>
<accession>A0AAD7NZ11</accession>
<sequence length="393" mass="43802">MAGPPHLLTLADLTVPQIKRLLTTSLVLKHNSLPWLAPHGSLSLKRASSLRLPSQSLFNKSVAMLFSKRSTRTRVAAETSAVLLGGRALFLGREDIQLGVNESPRDTARVIGGMAQGIFARVGDHSEVEELAKYSPVPVINALSSLWHPTQTLATLLTLHEHAHLFDPPKTDAAETTKSPKEDHKRPVLSNLRPLTIAYVGDSANVLHDMLVTLPRLGHKMRIATPADPKYRAPPPVWDRVVALGCDKDIWWGEDPKEAVHGADVVITDTWISMGQEEEAAQRLQDFQGFQVTEELCREGGANPDWKFMHCLPRKKNEVDDEVFYGPRSLVFEESDNRKWTIMAVFDSFVGKWDLEGDRWHKQKAEKLAEAKAPTKKSKKSEKSQKSAPEAED</sequence>
<feature type="compositionally biased region" description="Basic and acidic residues" evidence="5">
    <location>
        <begin position="167"/>
        <end position="186"/>
    </location>
</feature>
<comment type="similarity">
    <text evidence="1">Belongs to the aspartate/ornithine carbamoyltransferase superfamily. OTCase family.</text>
</comment>
<evidence type="ECO:0000259" key="7">
    <source>
        <dbReference type="Pfam" id="PF02729"/>
    </source>
</evidence>
<dbReference type="PRINTS" id="PR00100">
    <property type="entry name" value="AOTCASE"/>
</dbReference>
<dbReference type="AlphaFoldDB" id="A0AAD7NZ11"/>
<dbReference type="PANTHER" id="PTHR45753:SF3">
    <property type="entry name" value="ORNITHINE TRANSCARBAMYLASE, MITOCHONDRIAL"/>
    <property type="match status" value="1"/>
</dbReference>
<dbReference type="PROSITE" id="PS00097">
    <property type="entry name" value="CARBAMOYLTRANSFERASE"/>
    <property type="match status" value="1"/>
</dbReference>
<feature type="domain" description="Aspartate/ornithine carbamoyltransferase carbamoyl-P binding" evidence="7">
    <location>
        <begin position="6"/>
        <end position="161"/>
    </location>
</feature>
<dbReference type="InterPro" id="IPR036901">
    <property type="entry name" value="Asp/Orn_carbamoylTrfase_sf"/>
</dbReference>
<gene>
    <name evidence="8" type="ORF">B0H16DRAFT_1496666</name>
</gene>
<evidence type="ECO:0000313" key="8">
    <source>
        <dbReference type="EMBL" id="KAJ7780959.1"/>
    </source>
</evidence>
<evidence type="ECO:0000256" key="3">
    <source>
        <dbReference type="ARBA" id="ARBA00022679"/>
    </source>
</evidence>
<dbReference type="GO" id="GO:0016597">
    <property type="term" value="F:amino acid binding"/>
    <property type="evidence" value="ECO:0007669"/>
    <property type="project" value="InterPro"/>
</dbReference>
<evidence type="ECO:0000256" key="2">
    <source>
        <dbReference type="ARBA" id="ARBA00013007"/>
    </source>
</evidence>
<comment type="caution">
    <text evidence="8">The sequence shown here is derived from an EMBL/GenBank/DDBJ whole genome shotgun (WGS) entry which is preliminary data.</text>
</comment>
<feature type="region of interest" description="Disordered" evidence="5">
    <location>
        <begin position="365"/>
        <end position="393"/>
    </location>
</feature>